<dbReference type="AlphaFoldDB" id="I7KNG9"/>
<evidence type="ECO:0000313" key="4">
    <source>
        <dbReference type="Proteomes" id="UP000051521"/>
    </source>
</evidence>
<proteinExistence type="predicted"/>
<evidence type="ECO:0000313" key="3">
    <source>
        <dbReference type="Proteomes" id="UP000009326"/>
    </source>
</evidence>
<keyword evidence="1" id="KW-0808">Transferase</keyword>
<dbReference type="PATRIC" id="fig|1423751.3.peg.1609"/>
<reference evidence="2 4" key="2">
    <citation type="journal article" date="2015" name="Genome Announc.">
        <title>Expanding the biotechnology potential of lactobacilli through comparative genomics of 213 strains and associated genera.</title>
        <authorList>
            <person name="Sun Z."/>
            <person name="Harris H.M."/>
            <person name="McCann A."/>
            <person name="Guo C."/>
            <person name="Argimon S."/>
            <person name="Zhang W."/>
            <person name="Yang X."/>
            <person name="Jeffery I.B."/>
            <person name="Cooney J.C."/>
            <person name="Kagawa T.F."/>
            <person name="Liu W."/>
            <person name="Song Y."/>
            <person name="Salvetti E."/>
            <person name="Wrobel A."/>
            <person name="Rasinkangas P."/>
            <person name="Parkhill J."/>
            <person name="Rea M.C."/>
            <person name="O'Sullivan O."/>
            <person name="Ritari J."/>
            <person name="Douillard F.P."/>
            <person name="Paul Ross R."/>
            <person name="Yang R."/>
            <person name="Briner A.E."/>
            <person name="Felis G.E."/>
            <person name="de Vos W.M."/>
            <person name="Barrangou R."/>
            <person name="Klaenhammer T.R."/>
            <person name="Caufield P.W."/>
            <person name="Cui Y."/>
            <person name="Zhang H."/>
            <person name="O'Toole P.W."/>
        </authorList>
    </citation>
    <scope>NUCLEOTIDE SEQUENCE [LARGE SCALE GENOMIC DNA]</scope>
    <source>
        <strain evidence="2 4">DSM 23908</strain>
    </source>
</reference>
<keyword evidence="4" id="KW-1185">Reference proteome</keyword>
<dbReference type="EMBL" id="AYZO01000055">
    <property type="protein sequence ID" value="KRN09075.1"/>
    <property type="molecule type" value="Genomic_DNA"/>
</dbReference>
<dbReference type="EMBL" id="CAKC01000037">
    <property type="protein sequence ID" value="CCI86724.1"/>
    <property type="molecule type" value="Genomic_DNA"/>
</dbReference>
<dbReference type="OrthoDB" id="2313111at2"/>
<comment type="caution">
    <text evidence="1">The sequence shown here is derived from an EMBL/GenBank/DDBJ whole genome shotgun (WGS) entry which is preliminary data.</text>
</comment>
<organism evidence="1 3">
    <name type="scientific">Lactobacillus gigeriorum DSM 23908 = CRBIP 24.85</name>
    <dbReference type="NCBI Taxonomy" id="1423751"/>
    <lineage>
        <taxon>Bacteria</taxon>
        <taxon>Bacillati</taxon>
        <taxon>Bacillota</taxon>
        <taxon>Bacilli</taxon>
        <taxon>Lactobacillales</taxon>
        <taxon>Lactobacillaceae</taxon>
        <taxon>Lactobacillus</taxon>
    </lineage>
</organism>
<dbReference type="Pfam" id="PF05014">
    <property type="entry name" value="Nuc_deoxyrib_tr"/>
    <property type="match status" value="1"/>
</dbReference>
<reference evidence="1 3" key="1">
    <citation type="submission" date="2012-06" db="EMBL/GenBank/DDBJ databases">
        <title>Draft genome sequence of Lactobacillus gigeriorum CRBIP 24.85T, isolated from chicken crop.</title>
        <authorList>
            <person name="Cousin S."/>
            <person name="Ma L."/>
            <person name="Creno S."/>
            <person name="Clermont D."/>
            <person name="Loux V."/>
            <person name="Bizet C."/>
            <person name="Bouchier C."/>
        </authorList>
    </citation>
    <scope>NUCLEOTIDE SEQUENCE [LARGE SCALE GENOMIC DNA]</scope>
    <source>
        <strain evidence="3">CRBIP 24.85T</strain>
        <strain evidence="1">Type strain: CRBIP 24.85</strain>
    </source>
</reference>
<evidence type="ECO:0000313" key="1">
    <source>
        <dbReference type="EMBL" id="CCI86724.1"/>
    </source>
</evidence>
<dbReference type="GO" id="GO:0016740">
    <property type="term" value="F:transferase activity"/>
    <property type="evidence" value="ECO:0007669"/>
    <property type="project" value="UniProtKB-KW"/>
</dbReference>
<name>I7KNG9_9LACO</name>
<dbReference type="Proteomes" id="UP000051521">
    <property type="component" value="Unassembled WGS sequence"/>
</dbReference>
<protein>
    <submittedName>
        <fullName evidence="1">Nucleoside deoxyribosyltransferase</fullName>
    </submittedName>
</protein>
<dbReference type="Proteomes" id="UP000009326">
    <property type="component" value="Unassembled WGS sequence"/>
</dbReference>
<dbReference type="RefSeq" id="WP_008472756.1">
    <property type="nucleotide sequence ID" value="NZ_AYZO01000055.1"/>
</dbReference>
<dbReference type="STRING" id="1423751.FC38_GL001559"/>
<sequence length="158" mass="18147">MTKTKTVYFGAGWFNDMQTKAYDEAMAALKANPTVDLENSYVPLQNQYKDIRVDEHPEYLHDIEWASATYHNDLIGIKTSDIMLGVYLPDEEDVGLGMELGYALSRGKFILLVIPDEYYGKPINLMSWGVADNVIKMSELKDYDFNNPRFNYYEGAVY</sequence>
<dbReference type="Gene3D" id="3.40.50.450">
    <property type="match status" value="1"/>
</dbReference>
<accession>I7KNG9</accession>
<gene>
    <name evidence="1" type="ORF">BN52_05925</name>
    <name evidence="2" type="ORF">FC38_GL001559</name>
</gene>
<dbReference type="SUPFAM" id="SSF52309">
    <property type="entry name" value="N-(deoxy)ribosyltransferase-like"/>
    <property type="match status" value="1"/>
</dbReference>
<evidence type="ECO:0000313" key="2">
    <source>
        <dbReference type="EMBL" id="KRN09075.1"/>
    </source>
</evidence>
<dbReference type="InterPro" id="IPR007710">
    <property type="entry name" value="Nucleoside_deoxyribTrfase"/>
</dbReference>